<reference evidence="1 2" key="1">
    <citation type="journal article" date="2016" name="Nat. Commun.">
        <title>Thousands of microbial genomes shed light on interconnected biogeochemical processes in an aquifer system.</title>
        <authorList>
            <person name="Anantharaman K."/>
            <person name="Brown C.T."/>
            <person name="Hug L.A."/>
            <person name="Sharon I."/>
            <person name="Castelle C.J."/>
            <person name="Probst A.J."/>
            <person name="Thomas B.C."/>
            <person name="Singh A."/>
            <person name="Wilkins M.J."/>
            <person name="Karaoz U."/>
            <person name="Brodie E.L."/>
            <person name="Williams K.H."/>
            <person name="Hubbard S.S."/>
            <person name="Banfield J.F."/>
        </authorList>
    </citation>
    <scope>NUCLEOTIDE SEQUENCE [LARGE SCALE GENOMIC DNA]</scope>
</reference>
<evidence type="ECO:0000313" key="1">
    <source>
        <dbReference type="EMBL" id="OGK15847.1"/>
    </source>
</evidence>
<dbReference type="Proteomes" id="UP000177208">
    <property type="component" value="Unassembled WGS sequence"/>
</dbReference>
<proteinExistence type="predicted"/>
<protein>
    <submittedName>
        <fullName evidence="1">Uncharacterized protein</fullName>
    </submittedName>
</protein>
<sequence>MTEDYKSIIGSASCNEIKDVLHAFLLAPGSPKCNEARKVAGLQELTLEEAGVPMSEENKLRVICLICPVLARTLAYFRGVSIYEIPPDLKAGI</sequence>
<evidence type="ECO:0000313" key="2">
    <source>
        <dbReference type="Proteomes" id="UP000177208"/>
    </source>
</evidence>
<organism evidence="1 2">
    <name type="scientific">Candidatus Roizmanbacteria bacterium RIFCSPHIGHO2_01_FULL_39_12c</name>
    <dbReference type="NCBI Taxonomy" id="1802031"/>
    <lineage>
        <taxon>Bacteria</taxon>
        <taxon>Candidatus Roizmaniibacteriota</taxon>
    </lineage>
</organism>
<name>A0A1F7GAD3_9BACT</name>
<dbReference type="AlphaFoldDB" id="A0A1F7GAD3"/>
<comment type="caution">
    <text evidence="1">The sequence shown here is derived from an EMBL/GenBank/DDBJ whole genome shotgun (WGS) entry which is preliminary data.</text>
</comment>
<dbReference type="EMBL" id="MFZG01000030">
    <property type="protein sequence ID" value="OGK15847.1"/>
    <property type="molecule type" value="Genomic_DNA"/>
</dbReference>
<gene>
    <name evidence="1" type="ORF">A2774_05935</name>
</gene>
<accession>A0A1F7GAD3</accession>